<keyword evidence="3" id="KW-0813">Transport</keyword>
<evidence type="ECO:0000313" key="9">
    <source>
        <dbReference type="Proteomes" id="UP000094296"/>
    </source>
</evidence>
<organism evidence="8 9">
    <name type="scientific">Desulfuribacillus alkaliarsenatis</name>
    <dbReference type="NCBI Taxonomy" id="766136"/>
    <lineage>
        <taxon>Bacteria</taxon>
        <taxon>Bacillati</taxon>
        <taxon>Bacillota</taxon>
        <taxon>Desulfuribacillia</taxon>
        <taxon>Desulfuribacillales</taxon>
        <taxon>Desulfuribacillaceae</taxon>
        <taxon>Desulfuribacillus</taxon>
    </lineage>
</organism>
<keyword evidence="9" id="KW-1185">Reference proteome</keyword>
<comment type="subcellular location">
    <subcellularLocation>
        <location evidence="1">Membrane</location>
        <topology evidence="1">Multi-pass membrane protein</topology>
    </subcellularLocation>
</comment>
<dbReference type="AlphaFoldDB" id="A0A1E5FZU4"/>
<dbReference type="OrthoDB" id="9779092at2"/>
<evidence type="ECO:0000256" key="4">
    <source>
        <dbReference type="ARBA" id="ARBA00022692"/>
    </source>
</evidence>
<comment type="caution">
    <text evidence="8">The sequence shown here is derived from an EMBL/GenBank/DDBJ whole genome shotgun (WGS) entry which is preliminary data.</text>
</comment>
<evidence type="ECO:0000256" key="6">
    <source>
        <dbReference type="ARBA" id="ARBA00023136"/>
    </source>
</evidence>
<feature type="transmembrane region" description="Helical" evidence="7">
    <location>
        <begin position="121"/>
        <end position="143"/>
    </location>
</feature>
<dbReference type="Proteomes" id="UP000094296">
    <property type="component" value="Unassembled WGS sequence"/>
</dbReference>
<dbReference type="GO" id="GO:0042907">
    <property type="term" value="F:xanthine transmembrane transporter activity"/>
    <property type="evidence" value="ECO:0007669"/>
    <property type="project" value="TreeGrafter"/>
</dbReference>
<evidence type="ECO:0000256" key="3">
    <source>
        <dbReference type="ARBA" id="ARBA00022448"/>
    </source>
</evidence>
<keyword evidence="6 7" id="KW-0472">Membrane</keyword>
<feature type="transmembrane region" description="Helical" evidence="7">
    <location>
        <begin position="254"/>
        <end position="276"/>
    </location>
</feature>
<comment type="similarity">
    <text evidence="2">Belongs to the nucleobase:cation symporter-2 (NCS2) (TC 2.A.40) family.</text>
</comment>
<feature type="transmembrane region" description="Helical" evidence="7">
    <location>
        <begin position="68"/>
        <end position="86"/>
    </location>
</feature>
<keyword evidence="5 7" id="KW-1133">Transmembrane helix</keyword>
<feature type="transmembrane region" description="Helical" evidence="7">
    <location>
        <begin position="328"/>
        <end position="347"/>
    </location>
</feature>
<dbReference type="PANTHER" id="PTHR42810">
    <property type="entry name" value="PURINE PERMEASE C1399.01C-RELATED"/>
    <property type="match status" value="1"/>
</dbReference>
<dbReference type="PANTHER" id="PTHR42810:SF2">
    <property type="entry name" value="PURINE PERMEASE C1399.01C-RELATED"/>
    <property type="match status" value="1"/>
</dbReference>
<proteinExistence type="inferred from homology"/>
<feature type="transmembrane region" description="Helical" evidence="7">
    <location>
        <begin position="92"/>
        <end position="114"/>
    </location>
</feature>
<dbReference type="NCBIfam" id="NF007995">
    <property type="entry name" value="PRK10720.1"/>
    <property type="match status" value="1"/>
</dbReference>
<feature type="transmembrane region" description="Helical" evidence="7">
    <location>
        <begin position="45"/>
        <end position="61"/>
    </location>
</feature>
<dbReference type="GO" id="GO:0005886">
    <property type="term" value="C:plasma membrane"/>
    <property type="evidence" value="ECO:0007669"/>
    <property type="project" value="TreeGrafter"/>
</dbReference>
<evidence type="ECO:0000313" key="8">
    <source>
        <dbReference type="EMBL" id="OEF96050.1"/>
    </source>
</evidence>
<dbReference type="RefSeq" id="WP_069643970.1">
    <property type="nucleotide sequence ID" value="NZ_MIJE01000033.1"/>
</dbReference>
<dbReference type="PROSITE" id="PS01116">
    <property type="entry name" value="XANTH_URACIL_PERMASE"/>
    <property type="match status" value="1"/>
</dbReference>
<dbReference type="STRING" id="766136.BHF68_09935"/>
<dbReference type="Pfam" id="PF00860">
    <property type="entry name" value="Xan_ur_permease"/>
    <property type="match status" value="2"/>
</dbReference>
<dbReference type="InterPro" id="IPR006042">
    <property type="entry name" value="Xan_ur_permease"/>
</dbReference>
<feature type="transmembrane region" description="Helical" evidence="7">
    <location>
        <begin position="394"/>
        <end position="414"/>
    </location>
</feature>
<accession>A0A1E5FZU4</accession>
<keyword evidence="4 7" id="KW-0812">Transmembrane</keyword>
<evidence type="ECO:0000256" key="7">
    <source>
        <dbReference type="SAM" id="Phobius"/>
    </source>
</evidence>
<feature type="transmembrane region" description="Helical" evidence="7">
    <location>
        <begin position="181"/>
        <end position="200"/>
    </location>
</feature>
<evidence type="ECO:0000256" key="5">
    <source>
        <dbReference type="ARBA" id="ARBA00022989"/>
    </source>
</evidence>
<protein>
    <submittedName>
        <fullName evidence="8">Uracil permease</fullName>
    </submittedName>
</protein>
<feature type="transmembrane region" description="Helical" evidence="7">
    <location>
        <begin position="359"/>
        <end position="382"/>
    </location>
</feature>
<evidence type="ECO:0000256" key="1">
    <source>
        <dbReference type="ARBA" id="ARBA00004141"/>
    </source>
</evidence>
<feature type="transmembrane region" description="Helical" evidence="7">
    <location>
        <begin position="207"/>
        <end position="230"/>
    </location>
</feature>
<reference evidence="8 9" key="1">
    <citation type="submission" date="2016-09" db="EMBL/GenBank/DDBJ databases">
        <title>Draft genome sequence for the type strain of Desulfuribacillus alkaliarsenatis AHT28, an obligately anaerobic, sulfidogenic bacterium isolated from Russian soda lake sediments.</title>
        <authorList>
            <person name="Abin C.A."/>
            <person name="Hollibaugh J.T."/>
        </authorList>
    </citation>
    <scope>NUCLEOTIDE SEQUENCE [LARGE SCALE GENOMIC DNA]</scope>
    <source>
        <strain evidence="8 9">AHT28</strain>
    </source>
</reference>
<name>A0A1E5FZU4_9FIRM</name>
<sequence>MSQQRTIAVDERPPLSQLLPLSFQHLFAMFGATVLVPFLTGLSPAVALLSSGVGTLLFILITKGQVPAYLGSSFAFIAPIIAVSATSGPGEAMFGIMMIGVVYAICSGIIFKFGVEWLRKLLPPVVVGSVIVVIGLGLATVAVDMATTEYIVVDKPATIEEFSALPGSVQDVQEDSVLLKVYSGTSVLVAFIALAVAIIASTFFRGFFAIIPVLLGIVSGYIAAIPLGLVNFQQVIDAPWFAIPEFTTPIPNTLALWVIVPVALVTIAEHLGDIFVTGKIVERDLLKKPGLHRTLLGDGVATFFASLVGGPPNTTYGENIGVLAITRVFSVFVIAGAAIMAIGMAFIGKVAALISTIPVPVMGGVSILLFGIIASSGLRMLVDSGIQYKHKRNLVISSVILILGVGNAILNFGLLELHGMALATIAGILLNAILPKAIEVDERPSTVEQ</sequence>
<evidence type="ECO:0000256" key="2">
    <source>
        <dbReference type="ARBA" id="ARBA00008821"/>
    </source>
</evidence>
<gene>
    <name evidence="8" type="ORF">BHF68_09935</name>
</gene>
<dbReference type="InterPro" id="IPR006043">
    <property type="entry name" value="NCS2"/>
</dbReference>
<dbReference type="EMBL" id="MIJE01000033">
    <property type="protein sequence ID" value="OEF96050.1"/>
    <property type="molecule type" value="Genomic_DNA"/>
</dbReference>
<dbReference type="NCBIfam" id="TIGR00801">
    <property type="entry name" value="ncs2"/>
    <property type="match status" value="1"/>
</dbReference>